<proteinExistence type="predicted"/>
<keyword evidence="2" id="KW-1185">Reference proteome</keyword>
<accession>A0AC61R2J3</accession>
<protein>
    <submittedName>
        <fullName evidence="1">Uncharacterized protein</fullName>
    </submittedName>
</protein>
<name>A0AC61R2J3_9FIRM</name>
<dbReference type="EMBL" id="SRZB01000005">
    <property type="protein sequence ID" value="TGX99754.1"/>
    <property type="molecule type" value="Genomic_DNA"/>
</dbReference>
<organism evidence="1 2">
    <name type="scientific">Hominisplanchenecus murintestinalis</name>
    <dbReference type="NCBI Taxonomy" id="2941517"/>
    <lineage>
        <taxon>Bacteria</taxon>
        <taxon>Bacillati</taxon>
        <taxon>Bacillota</taxon>
        <taxon>Clostridia</taxon>
        <taxon>Lachnospirales</taxon>
        <taxon>Lachnospiraceae</taxon>
        <taxon>Hominisplanchenecus</taxon>
    </lineage>
</organism>
<dbReference type="Proteomes" id="UP000307720">
    <property type="component" value="Unassembled WGS sequence"/>
</dbReference>
<comment type="caution">
    <text evidence="1">The sequence shown here is derived from an EMBL/GenBank/DDBJ whole genome shotgun (WGS) entry which is preliminary data.</text>
</comment>
<sequence length="221" mass="25448">MKNFKYTIGIGAFLVITGILFLYHKEDNTGGERLQEVYRTQNHETEDTKMETTDNSGELNAICSRIENRTIVESFSEAAKRTGDENADNIYEEWYGGAYIEGGKLIVCVTDESKISDFDEDIVQNVSVEFQKVTYSLNELHDFQDDIEKKYKKYYAEYQGTDTLEFEVVSSIAGIGLSHQGNKIVIDFVQVTPEKEKVFRRLFGDYEYIELNHVSDRNYDA</sequence>
<gene>
    <name evidence="1" type="ORF">E5357_04555</name>
</gene>
<reference evidence="1" key="1">
    <citation type="submission" date="2019-04" db="EMBL/GenBank/DDBJ databases">
        <title>Microbes associate with the intestines of laboratory mice.</title>
        <authorList>
            <person name="Navarre W."/>
            <person name="Wong E."/>
            <person name="Huang K."/>
            <person name="Tropini C."/>
            <person name="Ng K."/>
            <person name="Yu B."/>
        </authorList>
    </citation>
    <scope>NUCLEOTIDE SEQUENCE</scope>
    <source>
        <strain evidence="1">NM72_1-8</strain>
    </source>
</reference>
<evidence type="ECO:0000313" key="2">
    <source>
        <dbReference type="Proteomes" id="UP000307720"/>
    </source>
</evidence>
<evidence type="ECO:0000313" key="1">
    <source>
        <dbReference type="EMBL" id="TGX99754.1"/>
    </source>
</evidence>